<evidence type="ECO:0000313" key="3">
    <source>
        <dbReference type="Proteomes" id="UP001243717"/>
    </source>
</evidence>
<evidence type="ECO:0000256" key="1">
    <source>
        <dbReference type="SAM" id="SignalP"/>
    </source>
</evidence>
<protein>
    <submittedName>
        <fullName evidence="2">YgdI/YgdR family lipoprotein</fullName>
    </submittedName>
</protein>
<comment type="caution">
    <text evidence="2">The sequence shown here is derived from an EMBL/GenBank/DDBJ whole genome shotgun (WGS) entry which is preliminary data.</text>
</comment>
<dbReference type="EMBL" id="JARXIC010000020">
    <property type="protein sequence ID" value="MDQ8195212.1"/>
    <property type="molecule type" value="Genomic_DNA"/>
</dbReference>
<evidence type="ECO:0000313" key="2">
    <source>
        <dbReference type="EMBL" id="MDQ8195212.1"/>
    </source>
</evidence>
<dbReference type="PROSITE" id="PS51257">
    <property type="entry name" value="PROKAR_LIPOPROTEIN"/>
    <property type="match status" value="1"/>
</dbReference>
<name>A0ABU1AK68_9BACT</name>
<gene>
    <name evidence="2" type="ORF">QEH59_12305</name>
</gene>
<sequence length="84" mass="9487">MKNPLLTLSILAAFVLLTGCATHYAIKDPQTGTVYYTQDYDENDGGSVTFQTEESENQVTIQNSEVRKISQEEYRAATQPRFSY</sequence>
<keyword evidence="1" id="KW-0732">Signal</keyword>
<feature type="signal peptide" evidence="1">
    <location>
        <begin position="1"/>
        <end position="24"/>
    </location>
</feature>
<keyword evidence="2" id="KW-0449">Lipoprotein</keyword>
<dbReference type="RefSeq" id="WP_308985668.1">
    <property type="nucleotide sequence ID" value="NZ_JARXIC010000020.1"/>
</dbReference>
<accession>A0ABU1AK68</accession>
<keyword evidence="3" id="KW-1185">Reference proteome</keyword>
<reference evidence="2 3" key="1">
    <citation type="submission" date="2023-04" db="EMBL/GenBank/DDBJ databases">
        <title>A novel bacteria isolated from coastal sediment.</title>
        <authorList>
            <person name="Liu X.-J."/>
            <person name="Du Z.-J."/>
        </authorList>
    </citation>
    <scope>NUCLEOTIDE SEQUENCE [LARGE SCALE GENOMIC DNA]</scope>
    <source>
        <strain evidence="2 3">SDUM461004</strain>
    </source>
</reference>
<feature type="chain" id="PRO_5047139559" evidence="1">
    <location>
        <begin position="25"/>
        <end position="84"/>
    </location>
</feature>
<organism evidence="2 3">
    <name type="scientific">Thalassobacterium sedimentorum</name>
    <dbReference type="NCBI Taxonomy" id="3041258"/>
    <lineage>
        <taxon>Bacteria</taxon>
        <taxon>Pseudomonadati</taxon>
        <taxon>Verrucomicrobiota</taxon>
        <taxon>Opitutia</taxon>
        <taxon>Puniceicoccales</taxon>
        <taxon>Coraliomargaritaceae</taxon>
        <taxon>Thalassobacterium</taxon>
    </lineage>
</organism>
<dbReference type="Proteomes" id="UP001243717">
    <property type="component" value="Unassembled WGS sequence"/>
</dbReference>
<proteinExistence type="predicted"/>